<sequence>MLIAGTWGALLLYIISWISGLFSSNLVQPSGSRFQVWTDVT</sequence>
<proteinExistence type="predicted"/>
<keyword evidence="1" id="KW-0472">Membrane</keyword>
<feature type="transmembrane region" description="Helical" evidence="1">
    <location>
        <begin position="6"/>
        <end position="27"/>
    </location>
</feature>
<evidence type="ECO:0000313" key="2">
    <source>
        <dbReference type="EMBL" id="RTZ87426.1"/>
    </source>
</evidence>
<dbReference type="AlphaFoldDB" id="A0A432GV43"/>
<feature type="non-terminal residue" evidence="2">
    <location>
        <position position="41"/>
    </location>
</feature>
<accession>A0A432GV43</accession>
<evidence type="ECO:0000256" key="1">
    <source>
        <dbReference type="SAM" id="Phobius"/>
    </source>
</evidence>
<keyword evidence="1" id="KW-0812">Transmembrane</keyword>
<gene>
    <name evidence="2" type="ORF">DSY96_01035</name>
</gene>
<reference evidence="2 3" key="1">
    <citation type="submission" date="2018-06" db="EMBL/GenBank/DDBJ databases">
        <title>Combined omics and stable isotope probing to characterize newly discovered Mariana Back-Arc vent microbial communities.</title>
        <authorList>
            <person name="Trembath-Reichert E."/>
            <person name="Huber J.A."/>
        </authorList>
    </citation>
    <scope>NUCLEOTIDE SEQUENCE [LARGE SCALE GENOMIC DNA]</scope>
    <source>
        <strain evidence="2">MAG 58</strain>
    </source>
</reference>
<name>A0A432GV43_9DELT</name>
<dbReference type="Proteomes" id="UP000287917">
    <property type="component" value="Unassembled WGS sequence"/>
</dbReference>
<evidence type="ECO:0000313" key="3">
    <source>
        <dbReference type="Proteomes" id="UP000287917"/>
    </source>
</evidence>
<protein>
    <submittedName>
        <fullName evidence="2">Cytochrome c assembly protein</fullName>
    </submittedName>
</protein>
<organism evidence="2 3">
    <name type="scientific">SAR324 cluster bacterium</name>
    <dbReference type="NCBI Taxonomy" id="2024889"/>
    <lineage>
        <taxon>Bacteria</taxon>
        <taxon>Deltaproteobacteria</taxon>
        <taxon>SAR324 cluster</taxon>
    </lineage>
</organism>
<comment type="caution">
    <text evidence="2">The sequence shown here is derived from an EMBL/GenBank/DDBJ whole genome shotgun (WGS) entry which is preliminary data.</text>
</comment>
<dbReference type="EMBL" id="QNZK01000039">
    <property type="protein sequence ID" value="RTZ87426.1"/>
    <property type="molecule type" value="Genomic_DNA"/>
</dbReference>
<keyword evidence="1" id="KW-1133">Transmembrane helix</keyword>